<reference evidence="2" key="2">
    <citation type="submission" date="2015-01" db="EMBL/GenBank/DDBJ databases">
        <title>Evolutionary Origins and Diversification of the Mycorrhizal Mutualists.</title>
        <authorList>
            <consortium name="DOE Joint Genome Institute"/>
            <consortium name="Mycorrhizal Genomics Consortium"/>
            <person name="Kohler A."/>
            <person name="Kuo A."/>
            <person name="Nagy L.G."/>
            <person name="Floudas D."/>
            <person name="Copeland A."/>
            <person name="Barry K.W."/>
            <person name="Cichocki N."/>
            <person name="Veneault-Fourrey C."/>
            <person name="LaButti K."/>
            <person name="Lindquist E.A."/>
            <person name="Lipzen A."/>
            <person name="Lundell T."/>
            <person name="Morin E."/>
            <person name="Murat C."/>
            <person name="Riley R."/>
            <person name="Ohm R."/>
            <person name="Sun H."/>
            <person name="Tunlid A."/>
            <person name="Henrissat B."/>
            <person name="Grigoriev I.V."/>
            <person name="Hibbett D.S."/>
            <person name="Martin F."/>
        </authorList>
    </citation>
    <scope>NUCLEOTIDE SEQUENCE [LARGE SCALE GENOMIC DNA]</scope>
    <source>
        <strain evidence="2">h7</strain>
    </source>
</reference>
<name>A0A0C2XFV8_HEBCY</name>
<evidence type="ECO:0000313" key="2">
    <source>
        <dbReference type="Proteomes" id="UP000053424"/>
    </source>
</evidence>
<protein>
    <submittedName>
        <fullName evidence="1">Uncharacterized protein</fullName>
    </submittedName>
</protein>
<accession>A0A0C2XFV8</accession>
<keyword evidence="2" id="KW-1185">Reference proteome</keyword>
<organism evidence="1 2">
    <name type="scientific">Hebeloma cylindrosporum</name>
    <dbReference type="NCBI Taxonomy" id="76867"/>
    <lineage>
        <taxon>Eukaryota</taxon>
        <taxon>Fungi</taxon>
        <taxon>Dikarya</taxon>
        <taxon>Basidiomycota</taxon>
        <taxon>Agaricomycotina</taxon>
        <taxon>Agaricomycetes</taxon>
        <taxon>Agaricomycetidae</taxon>
        <taxon>Agaricales</taxon>
        <taxon>Agaricineae</taxon>
        <taxon>Hymenogastraceae</taxon>
        <taxon>Hebeloma</taxon>
    </lineage>
</organism>
<evidence type="ECO:0000313" key="1">
    <source>
        <dbReference type="EMBL" id="KIM36803.1"/>
    </source>
</evidence>
<dbReference type="Proteomes" id="UP000053424">
    <property type="component" value="Unassembled WGS sequence"/>
</dbReference>
<gene>
    <name evidence="1" type="ORF">M413DRAFT_424219</name>
</gene>
<dbReference type="AlphaFoldDB" id="A0A0C2XFV8"/>
<dbReference type="EMBL" id="KN831802">
    <property type="protein sequence ID" value="KIM36803.1"/>
    <property type="molecule type" value="Genomic_DNA"/>
</dbReference>
<proteinExistence type="predicted"/>
<sequence>MSGPLTYRHEGVSPKVIERSINYLSQMVLPEGVERMVRRKGCVWDVVSRESMIPFKFRREKNLSSGSGVKTNSSGMVGEDEEFKNILALYKYKLEHVETSTQVDQQGLALVLVPPQVDDNAERILYGSQYSSISLRKYELSTEVTLKTQAPSSSSLPPRSFSHHPATWTPFFSSEWLIFCAGLFHGTQFQPLRTICQENQIGTKPKPG</sequence>
<dbReference type="HOGENOM" id="CLU_1321036_0_0_1"/>
<reference evidence="1 2" key="1">
    <citation type="submission" date="2014-04" db="EMBL/GenBank/DDBJ databases">
        <authorList>
            <consortium name="DOE Joint Genome Institute"/>
            <person name="Kuo A."/>
            <person name="Gay G."/>
            <person name="Dore J."/>
            <person name="Kohler A."/>
            <person name="Nagy L.G."/>
            <person name="Floudas D."/>
            <person name="Copeland A."/>
            <person name="Barry K.W."/>
            <person name="Cichocki N."/>
            <person name="Veneault-Fourrey C."/>
            <person name="LaButti K."/>
            <person name="Lindquist E.A."/>
            <person name="Lipzen A."/>
            <person name="Lundell T."/>
            <person name="Morin E."/>
            <person name="Murat C."/>
            <person name="Sun H."/>
            <person name="Tunlid A."/>
            <person name="Henrissat B."/>
            <person name="Grigoriev I.V."/>
            <person name="Hibbett D.S."/>
            <person name="Martin F."/>
            <person name="Nordberg H.P."/>
            <person name="Cantor M.N."/>
            <person name="Hua S.X."/>
        </authorList>
    </citation>
    <scope>NUCLEOTIDE SEQUENCE [LARGE SCALE GENOMIC DNA]</scope>
    <source>
        <strain evidence="2">h7</strain>
    </source>
</reference>